<reference evidence="1 2" key="1">
    <citation type="submission" date="2018-06" db="EMBL/GenBank/DDBJ databases">
        <title>Pseudomonas diversity within urban Lake Michigan freshwaters.</title>
        <authorList>
            <person name="Batrich M."/>
            <person name="Hatzopoulos T."/>
            <person name="Putonti C."/>
        </authorList>
    </citation>
    <scope>NUCLEOTIDE SEQUENCE [LARGE SCALE GENOMIC DNA]</scope>
    <source>
        <strain evidence="1 2">MB-090624</strain>
    </source>
</reference>
<evidence type="ECO:0000313" key="1">
    <source>
        <dbReference type="EMBL" id="PYC38959.1"/>
    </source>
</evidence>
<protein>
    <submittedName>
        <fullName evidence="1">Uncharacterized protein</fullName>
    </submittedName>
</protein>
<dbReference type="Proteomes" id="UP000248188">
    <property type="component" value="Unassembled WGS sequence"/>
</dbReference>
<accession>A0A9Q6IJC5</accession>
<sequence>MYPLLFAGNLKFLDDIKVLYTKFLHDISVFIRIRKLQHIGCGYVYFPVGPAQPKAGFLR</sequence>
<comment type="caution">
    <text evidence="1">The sequence shown here is derived from an EMBL/GenBank/DDBJ whole genome shotgun (WGS) entry which is preliminary data.</text>
</comment>
<gene>
    <name evidence="1" type="ORF">DMX08_10765</name>
</gene>
<name>A0A9Q6IJC5_9PSED</name>
<organism evidence="1 2">
    <name type="scientific">Pseudomonas protegens</name>
    <dbReference type="NCBI Taxonomy" id="380021"/>
    <lineage>
        <taxon>Bacteria</taxon>
        <taxon>Pseudomonadati</taxon>
        <taxon>Pseudomonadota</taxon>
        <taxon>Gammaproteobacteria</taxon>
        <taxon>Pseudomonadales</taxon>
        <taxon>Pseudomonadaceae</taxon>
        <taxon>Pseudomonas</taxon>
    </lineage>
</organism>
<dbReference type="AlphaFoldDB" id="A0A9Q6IJC5"/>
<evidence type="ECO:0000313" key="2">
    <source>
        <dbReference type="Proteomes" id="UP000248188"/>
    </source>
</evidence>
<proteinExistence type="predicted"/>
<dbReference type="EMBL" id="QJRN01000005">
    <property type="protein sequence ID" value="PYC38959.1"/>
    <property type="molecule type" value="Genomic_DNA"/>
</dbReference>